<dbReference type="GO" id="GO:0016706">
    <property type="term" value="F:2-oxoglutarate-dependent dioxygenase activity"/>
    <property type="evidence" value="ECO:0007669"/>
    <property type="project" value="UniProtKB-ARBA"/>
</dbReference>
<dbReference type="GO" id="GO:0005506">
    <property type="term" value="F:iron ion binding"/>
    <property type="evidence" value="ECO:0007669"/>
    <property type="project" value="UniProtKB-ARBA"/>
</dbReference>
<dbReference type="AlphaFoldDB" id="A0A3A9Z9H6"/>
<dbReference type="Proteomes" id="UP000272474">
    <property type="component" value="Unassembled WGS sequence"/>
</dbReference>
<dbReference type="SUPFAM" id="SSF51197">
    <property type="entry name" value="Clavaminate synthase-like"/>
    <property type="match status" value="1"/>
</dbReference>
<dbReference type="Gene3D" id="2.60.120.620">
    <property type="entry name" value="q2cbj1_9rhob like domain"/>
    <property type="match status" value="1"/>
</dbReference>
<dbReference type="PANTHER" id="PTHR20883">
    <property type="entry name" value="PHYTANOYL-COA DIOXYGENASE DOMAIN CONTAINING 1"/>
    <property type="match status" value="1"/>
</dbReference>
<dbReference type="PANTHER" id="PTHR20883:SF48">
    <property type="entry name" value="ECTOINE DIOXYGENASE"/>
    <property type="match status" value="1"/>
</dbReference>
<evidence type="ECO:0000256" key="1">
    <source>
        <dbReference type="SAM" id="MobiDB-lite"/>
    </source>
</evidence>
<dbReference type="OrthoDB" id="9796766at2"/>
<dbReference type="RefSeq" id="WP_120676769.1">
    <property type="nucleotide sequence ID" value="NZ_RBAL01000003.1"/>
</dbReference>
<feature type="region of interest" description="Disordered" evidence="1">
    <location>
        <begin position="1"/>
        <end position="20"/>
    </location>
</feature>
<keyword evidence="3" id="KW-1185">Reference proteome</keyword>
<evidence type="ECO:0008006" key="4">
    <source>
        <dbReference type="Google" id="ProtNLM"/>
    </source>
</evidence>
<sequence length="255" mass="28790">MKASPRPQEDPGGPTLTAEQRRILEDDGYVVLPDVLTPEECDLLSEKTDEMWEAEKQRPRRYTVEAGVRFTDNLLRYSTIFERCLLDPLVLDGVRAVLGDDIHYYLINGRRADPGYGKQPLHDLKRERGRPFRTCNTIWCLDEFTEANGTRVVPGSHLTAEPYVSRCVDPLRPHPDETRVLAPRGAVVVFNSHLIHGGSENRGDTPRRCIHSAYAVRSVRPNYDWRLLPDEIKAGLKPESLALLGLDRPGEGGAR</sequence>
<dbReference type="Pfam" id="PF05721">
    <property type="entry name" value="PhyH"/>
    <property type="match status" value="1"/>
</dbReference>
<evidence type="ECO:0000313" key="2">
    <source>
        <dbReference type="EMBL" id="RKN44913.1"/>
    </source>
</evidence>
<dbReference type="InterPro" id="IPR008775">
    <property type="entry name" value="Phytyl_CoA_dOase-like"/>
</dbReference>
<accession>A0A3A9Z9H6</accession>
<reference evidence="2 3" key="1">
    <citation type="journal article" date="2014" name="Int. J. Syst. Evol. Microbiol.">
        <title>Streptomyces hoynatensis sp. nov., isolated from deep marine sediment.</title>
        <authorList>
            <person name="Veyisoglu A."/>
            <person name="Sahin N."/>
        </authorList>
    </citation>
    <scope>NUCLEOTIDE SEQUENCE [LARGE SCALE GENOMIC DNA]</scope>
    <source>
        <strain evidence="2 3">KCTC 29097</strain>
    </source>
</reference>
<name>A0A3A9Z9H6_9ACTN</name>
<gene>
    <name evidence="2" type="ORF">D7294_07340</name>
</gene>
<protein>
    <recommendedName>
        <fullName evidence="4">Phytanoyl-CoA dioxygenase</fullName>
    </recommendedName>
</protein>
<organism evidence="2 3">
    <name type="scientific">Streptomyces hoynatensis</name>
    <dbReference type="NCBI Taxonomy" id="1141874"/>
    <lineage>
        <taxon>Bacteria</taxon>
        <taxon>Bacillati</taxon>
        <taxon>Actinomycetota</taxon>
        <taxon>Actinomycetes</taxon>
        <taxon>Kitasatosporales</taxon>
        <taxon>Streptomycetaceae</taxon>
        <taxon>Streptomyces</taxon>
    </lineage>
</organism>
<comment type="caution">
    <text evidence="2">The sequence shown here is derived from an EMBL/GenBank/DDBJ whole genome shotgun (WGS) entry which is preliminary data.</text>
</comment>
<proteinExistence type="predicted"/>
<dbReference type="EMBL" id="RBAL01000003">
    <property type="protein sequence ID" value="RKN44913.1"/>
    <property type="molecule type" value="Genomic_DNA"/>
</dbReference>
<evidence type="ECO:0000313" key="3">
    <source>
        <dbReference type="Proteomes" id="UP000272474"/>
    </source>
</evidence>